<feature type="compositionally biased region" description="Low complexity" evidence="1">
    <location>
        <begin position="422"/>
        <end position="431"/>
    </location>
</feature>
<comment type="caution">
    <text evidence="2">The sequence shown here is derived from an EMBL/GenBank/DDBJ whole genome shotgun (WGS) entry which is preliminary data.</text>
</comment>
<sequence length="439" mass="49597">MIYQFPSLIQAGIEAGKYIPVFSNGVPLSIARDAVTGQFVSHAIGVVNPLSPLVSAPNFLMTGLQMYQNQQNFTAVMGSLQTIQNSLGVLQATTALISVGTVAGVALTAVNLHQTLKLRKEVEQMRLEVKNGFIDLKQALKDQGAEIRQLIEQVAQDIKFEQHRTVLIRAYGLFVQAINRLRSAMQLQDISRRNAEIDAARGMLFEALADYTNPHLLAETCAPGQLRRLECSWAIEQAIITTYQVQNEVSAVSDRLSQLQTKICEDAHTVINQCESHDELDFLFPELTRIHYHDLVIIESWQNHVDWVKSLPPAELKLLNSAEFHNSEITQTITNSEIPPEQISYENIAEKSHFYSLRDQLLFMFAPELRREYENYVSQQAANSGYRTLVTSNLQQASDLTVANLFHYFNIRDESQEELEEQSSVQDSVSQPDGYRRRV</sequence>
<dbReference type="Proteomes" id="UP000092093">
    <property type="component" value="Unassembled WGS sequence"/>
</dbReference>
<gene>
    <name evidence="2" type="ORF">AN484_19145</name>
</gene>
<accession>A0A1B7WYK8</accession>
<proteinExistence type="predicted"/>
<name>A0A1B7WYK8_APHFL</name>
<protein>
    <submittedName>
        <fullName evidence="2">Uncharacterized protein</fullName>
    </submittedName>
</protein>
<dbReference type="PATRIC" id="fig|1710896.3.peg.4338"/>
<reference evidence="2 3" key="1">
    <citation type="submission" date="2015-09" db="EMBL/GenBank/DDBJ databases">
        <title>Aphanizomenon flos-aquae WA102.</title>
        <authorList>
            <person name="Driscoll C."/>
        </authorList>
    </citation>
    <scope>NUCLEOTIDE SEQUENCE [LARGE SCALE GENOMIC DNA]</scope>
    <source>
        <strain evidence="2">WA102</strain>
    </source>
</reference>
<evidence type="ECO:0000313" key="3">
    <source>
        <dbReference type="Proteomes" id="UP000092093"/>
    </source>
</evidence>
<evidence type="ECO:0000313" key="2">
    <source>
        <dbReference type="EMBL" id="OBQ42198.1"/>
    </source>
</evidence>
<dbReference type="AlphaFoldDB" id="A0A1B7WYK8"/>
<organism evidence="2 3">
    <name type="scientific">Aphanizomenon flos-aquae WA102</name>
    <dbReference type="NCBI Taxonomy" id="1710896"/>
    <lineage>
        <taxon>Bacteria</taxon>
        <taxon>Bacillati</taxon>
        <taxon>Cyanobacteriota</taxon>
        <taxon>Cyanophyceae</taxon>
        <taxon>Nostocales</taxon>
        <taxon>Aphanizomenonaceae</taxon>
        <taxon>Aphanizomenon</taxon>
    </lineage>
</organism>
<dbReference type="EMBL" id="LJOW01000121">
    <property type="protein sequence ID" value="OBQ42198.1"/>
    <property type="molecule type" value="Genomic_DNA"/>
</dbReference>
<evidence type="ECO:0000256" key="1">
    <source>
        <dbReference type="SAM" id="MobiDB-lite"/>
    </source>
</evidence>
<feature type="region of interest" description="Disordered" evidence="1">
    <location>
        <begin position="417"/>
        <end position="439"/>
    </location>
</feature>